<protein>
    <submittedName>
        <fullName evidence="2">Uncharacterized protein</fullName>
    </submittedName>
</protein>
<dbReference type="AlphaFoldDB" id="A0A844YWW0"/>
<keyword evidence="1" id="KW-0732">Signal</keyword>
<name>A0A844YWW0_9SPHN</name>
<dbReference type="EMBL" id="WTYV01000002">
    <property type="protein sequence ID" value="MXO71622.1"/>
    <property type="molecule type" value="Genomic_DNA"/>
</dbReference>
<dbReference type="OrthoDB" id="7424229at2"/>
<comment type="caution">
    <text evidence="2">The sequence shown here is derived from an EMBL/GenBank/DDBJ whole genome shotgun (WGS) entry which is preliminary data.</text>
</comment>
<organism evidence="2 3">
    <name type="scientific">Alteraurantiacibacter buctensis</name>
    <dbReference type="NCBI Taxonomy" id="1503981"/>
    <lineage>
        <taxon>Bacteria</taxon>
        <taxon>Pseudomonadati</taxon>
        <taxon>Pseudomonadota</taxon>
        <taxon>Alphaproteobacteria</taxon>
        <taxon>Sphingomonadales</taxon>
        <taxon>Erythrobacteraceae</taxon>
        <taxon>Alteraurantiacibacter</taxon>
    </lineage>
</organism>
<evidence type="ECO:0000313" key="2">
    <source>
        <dbReference type="EMBL" id="MXO71622.1"/>
    </source>
</evidence>
<evidence type="ECO:0000313" key="3">
    <source>
        <dbReference type="Proteomes" id="UP000466966"/>
    </source>
</evidence>
<dbReference type="Proteomes" id="UP000466966">
    <property type="component" value="Unassembled WGS sequence"/>
</dbReference>
<sequence>MNRVARWIVCALCLALAPVLLFQGQANANRPSGPFLTTNGFNLAGMARAGLRVRETRGTTTLTVEPAALRMARRAFAREPLAGDALFVMAIDERANVPGGEGEQALLDAAAAMIPRSRYLGALQVEQFSRRGDFTRTFAVIDRLARVYPGLTSEFVQPLVEALRQDDALDVMATALAGNPVWAREFWLAVPGDPELVGRMFALRQRVDSGTDATTDARLMAGLVGAGRFDDAIAFRDSLPAGRPQGTGFVSFGGEAPFGWNLEASGERAMNPQGDAGYDVFVQQDTSGVLGQQLLALRPGRYTFDATVTPVSSAPNLKVRLRCATARGDAGTTQPLGKPLSFSVTGACEAWWLEIMGDAWNLRDGLRATLSDMSFEAAR</sequence>
<accession>A0A844YWW0</accession>
<keyword evidence="3" id="KW-1185">Reference proteome</keyword>
<feature type="signal peptide" evidence="1">
    <location>
        <begin position="1"/>
        <end position="28"/>
    </location>
</feature>
<evidence type="ECO:0000256" key="1">
    <source>
        <dbReference type="SAM" id="SignalP"/>
    </source>
</evidence>
<gene>
    <name evidence="2" type="ORF">GRI99_08195</name>
</gene>
<proteinExistence type="predicted"/>
<feature type="chain" id="PRO_5032361896" evidence="1">
    <location>
        <begin position="29"/>
        <end position="379"/>
    </location>
</feature>
<reference evidence="2 3" key="1">
    <citation type="submission" date="2019-12" db="EMBL/GenBank/DDBJ databases">
        <title>Genomic-based taxomic classification of the family Erythrobacteraceae.</title>
        <authorList>
            <person name="Xu L."/>
        </authorList>
    </citation>
    <scope>NUCLEOTIDE SEQUENCE [LARGE SCALE GENOMIC DNA]</scope>
    <source>
        <strain evidence="2 3">M0322</strain>
    </source>
</reference>
<dbReference type="RefSeq" id="WP_160771521.1">
    <property type="nucleotide sequence ID" value="NZ_WTYV01000002.1"/>
</dbReference>